<comment type="cofactor">
    <cofactor evidence="1">
        <name>pyridoxal 5'-phosphate</name>
        <dbReference type="ChEBI" id="CHEBI:597326"/>
    </cofactor>
</comment>
<dbReference type="InterPro" id="IPR015421">
    <property type="entry name" value="PyrdxlP-dep_Trfase_major"/>
</dbReference>
<dbReference type="GO" id="GO:0031071">
    <property type="term" value="F:cysteine desulfurase activity"/>
    <property type="evidence" value="ECO:0007669"/>
    <property type="project" value="UniProtKB-EC"/>
</dbReference>
<organism evidence="4">
    <name type="scientific">bioreactor metagenome</name>
    <dbReference type="NCBI Taxonomy" id="1076179"/>
    <lineage>
        <taxon>unclassified sequences</taxon>
        <taxon>metagenomes</taxon>
        <taxon>ecological metagenomes</taxon>
    </lineage>
</organism>
<dbReference type="PANTHER" id="PTHR43586">
    <property type="entry name" value="CYSTEINE DESULFURASE"/>
    <property type="match status" value="1"/>
</dbReference>
<evidence type="ECO:0000256" key="2">
    <source>
        <dbReference type="ARBA" id="ARBA00022898"/>
    </source>
</evidence>
<dbReference type="InterPro" id="IPR015424">
    <property type="entry name" value="PyrdxlP-dep_Trfase"/>
</dbReference>
<keyword evidence="4" id="KW-0808">Transferase</keyword>
<dbReference type="EMBL" id="VSSQ01000592">
    <property type="protein sequence ID" value="MPL98145.1"/>
    <property type="molecule type" value="Genomic_DNA"/>
</dbReference>
<evidence type="ECO:0000256" key="1">
    <source>
        <dbReference type="ARBA" id="ARBA00001933"/>
    </source>
</evidence>
<gene>
    <name evidence="4" type="primary">csd_9</name>
    <name evidence="4" type="ORF">SDC9_44345</name>
</gene>
<comment type="caution">
    <text evidence="4">The sequence shown here is derived from an EMBL/GenBank/DDBJ whole genome shotgun (WGS) entry which is preliminary data.</text>
</comment>
<dbReference type="InterPro" id="IPR010969">
    <property type="entry name" value="Cys_dSase-rel_unknwn_funct"/>
</dbReference>
<dbReference type="EC" id="2.8.1.7" evidence="4"/>
<dbReference type="AlphaFoldDB" id="A0A644W342"/>
<dbReference type="NCBIfam" id="TIGR01977">
    <property type="entry name" value="am_tr_V_EF2568"/>
    <property type="match status" value="1"/>
</dbReference>
<dbReference type="PROSITE" id="PS00595">
    <property type="entry name" value="AA_TRANSFER_CLASS_5"/>
    <property type="match status" value="1"/>
</dbReference>
<dbReference type="Gene3D" id="3.90.1150.10">
    <property type="entry name" value="Aspartate Aminotransferase, domain 1"/>
    <property type="match status" value="1"/>
</dbReference>
<evidence type="ECO:0000313" key="4">
    <source>
        <dbReference type="EMBL" id="MPL98145.1"/>
    </source>
</evidence>
<reference evidence="4" key="1">
    <citation type="submission" date="2019-08" db="EMBL/GenBank/DDBJ databases">
        <authorList>
            <person name="Kucharzyk K."/>
            <person name="Murdoch R.W."/>
            <person name="Higgins S."/>
            <person name="Loffler F."/>
        </authorList>
    </citation>
    <scope>NUCLEOTIDE SEQUENCE</scope>
</reference>
<dbReference type="InterPro" id="IPR020578">
    <property type="entry name" value="Aminotrans_V_PyrdxlP_BS"/>
</dbReference>
<feature type="domain" description="Aminotransferase class V" evidence="3">
    <location>
        <begin position="6"/>
        <end position="373"/>
    </location>
</feature>
<dbReference type="PANTHER" id="PTHR43586:SF4">
    <property type="entry name" value="ISOPENICILLIN N EPIMERASE"/>
    <property type="match status" value="1"/>
</dbReference>
<accession>A0A644W342</accession>
<protein>
    <submittedName>
        <fullName evidence="4">Putative cysteine desulfurase</fullName>
        <ecNumber evidence="4">2.8.1.7</ecNumber>
    </submittedName>
</protein>
<dbReference type="Pfam" id="PF00266">
    <property type="entry name" value="Aminotran_5"/>
    <property type="match status" value="1"/>
</dbReference>
<proteinExistence type="predicted"/>
<keyword evidence="2" id="KW-0663">Pyridoxal phosphate</keyword>
<evidence type="ECO:0000259" key="3">
    <source>
        <dbReference type="Pfam" id="PF00266"/>
    </source>
</evidence>
<sequence length="385" mass="42405">MQTTAYFDNAATSFPKPEVVYSFMDSFYRSYGVNVGRGQHKLAFQAANMVEETRALLLQLFHCPSRQVIFAPSSTEALNIIIQGQKYFDGCNIYISPFEHNSVTRILHHIEKERAITVKQLPVDRSSLQYDLVRLKADFIKNRPHYVIISHASNVCGVVAPIFPVCEAAKEYGATTIIDMSQTAGLVDTDLNNDNIDYAVFAGHKTLYGPFGISGFIAKSDTELRPLIFGGTGSESANQEMPAFLPARLEAGSVNVAALAGLNASLKWLHEKTSQVIHKKEKENRKTLISVLSAYPHVHIVGAENSQDSIGIVSCVFEGYSPDSIGQVLSDQSVAVRTGLHCSPIAHRFLGTFPAGTVRFSTSYFTSQGDFDILMNALNYIEEYS</sequence>
<dbReference type="InterPro" id="IPR015422">
    <property type="entry name" value="PyrdxlP-dep_Trfase_small"/>
</dbReference>
<dbReference type="InterPro" id="IPR000192">
    <property type="entry name" value="Aminotrans_V_dom"/>
</dbReference>
<name>A0A644W342_9ZZZZ</name>
<dbReference type="SUPFAM" id="SSF53383">
    <property type="entry name" value="PLP-dependent transferases"/>
    <property type="match status" value="1"/>
</dbReference>
<dbReference type="Gene3D" id="3.40.640.10">
    <property type="entry name" value="Type I PLP-dependent aspartate aminotransferase-like (Major domain)"/>
    <property type="match status" value="1"/>
</dbReference>